<dbReference type="InterPro" id="IPR013651">
    <property type="entry name" value="ATP-grasp_RimK-type"/>
</dbReference>
<dbReference type="GO" id="GO:0018169">
    <property type="term" value="F:ribosomal S6-glutamic acid ligase activity"/>
    <property type="evidence" value="ECO:0007669"/>
    <property type="project" value="TreeGrafter"/>
</dbReference>
<dbReference type="GO" id="GO:0005737">
    <property type="term" value="C:cytoplasm"/>
    <property type="evidence" value="ECO:0007669"/>
    <property type="project" value="TreeGrafter"/>
</dbReference>
<sequence length="322" mass="36260">MGKVLVVTRKDDPHADLVISELGNLGVDVFRLNTEAITEYAIELGVDGGRIEHLAYPRTLDLSEVGSVYLRRRSYPYNLCVEGEYKEFAQGEWVKLMRNIWAVLDERYWINHPLAIEGAKDKLRQLQIARREGFIIPDTVMSNSLDSVRQLKARYEKIIYKAFDGGALYPGATQCVYATILEDENLDDAQRDSLGVCPGIFQNYHDKDYEIRVTVVGDVLFAAKIDSQASDGTKIDWRKGDLLAAPHSQIKLEEECERRCIAVVRKLGLEFGAIDLIKKKDGTYVFLEINANGQWAWVQGMTGMLIAQGIALALAQNMRTPS</sequence>
<gene>
    <name evidence="3" type="ORF">A2494_02305</name>
</gene>
<evidence type="ECO:0000313" key="3">
    <source>
        <dbReference type="EMBL" id="OGZ20062.1"/>
    </source>
</evidence>
<dbReference type="PANTHER" id="PTHR21621:SF7">
    <property type="entry name" value="RIBOSOMAL PROTEIN BS6--L-GLUTAMATE LIGASE"/>
    <property type="match status" value="1"/>
</dbReference>
<dbReference type="InterPro" id="IPR048936">
    <property type="entry name" value="MvdD-like_ATPgrasp"/>
</dbReference>
<comment type="caution">
    <text evidence="3">The sequence shown here is derived from an EMBL/GenBank/DDBJ whole genome shotgun (WGS) entry which is preliminary data.</text>
</comment>
<organism evidence="3 4">
    <name type="scientific">Candidatus Lloydbacteria bacterium RIFOXYC12_FULL_46_25</name>
    <dbReference type="NCBI Taxonomy" id="1798670"/>
    <lineage>
        <taxon>Bacteria</taxon>
        <taxon>Candidatus Lloydiibacteriota</taxon>
    </lineage>
</organism>
<dbReference type="Gene3D" id="3.30.470.20">
    <property type="entry name" value="ATP-grasp fold, B domain"/>
    <property type="match status" value="1"/>
</dbReference>
<feature type="domain" description="MvdD-like pre-ATP grasp" evidence="2">
    <location>
        <begin position="3"/>
        <end position="113"/>
    </location>
</feature>
<feature type="domain" description="ATP-grasp fold RimK-type" evidence="1">
    <location>
        <begin position="119"/>
        <end position="311"/>
    </location>
</feature>
<dbReference type="GO" id="GO:0009432">
    <property type="term" value="P:SOS response"/>
    <property type="evidence" value="ECO:0007669"/>
    <property type="project" value="TreeGrafter"/>
</dbReference>
<dbReference type="PANTHER" id="PTHR21621">
    <property type="entry name" value="RIBOSOMAL PROTEIN S6 MODIFICATION PROTEIN"/>
    <property type="match status" value="1"/>
</dbReference>
<reference evidence="3 4" key="1">
    <citation type="journal article" date="2016" name="Nat. Commun.">
        <title>Thousands of microbial genomes shed light on interconnected biogeochemical processes in an aquifer system.</title>
        <authorList>
            <person name="Anantharaman K."/>
            <person name="Brown C.T."/>
            <person name="Hug L.A."/>
            <person name="Sharon I."/>
            <person name="Castelle C.J."/>
            <person name="Probst A.J."/>
            <person name="Thomas B.C."/>
            <person name="Singh A."/>
            <person name="Wilkins M.J."/>
            <person name="Karaoz U."/>
            <person name="Brodie E.L."/>
            <person name="Williams K.H."/>
            <person name="Hubbard S.S."/>
            <person name="Banfield J.F."/>
        </authorList>
    </citation>
    <scope>NUCLEOTIDE SEQUENCE [LARGE SCALE GENOMIC DNA]</scope>
</reference>
<dbReference type="AlphaFoldDB" id="A0A1G2E2Y6"/>
<dbReference type="Pfam" id="PF21068">
    <property type="entry name" value="ATPgraspMvdD"/>
    <property type="match status" value="1"/>
</dbReference>
<evidence type="ECO:0000259" key="1">
    <source>
        <dbReference type="Pfam" id="PF08443"/>
    </source>
</evidence>
<dbReference type="Pfam" id="PF08443">
    <property type="entry name" value="RimK"/>
    <property type="match status" value="1"/>
</dbReference>
<dbReference type="EMBL" id="MHLU01000033">
    <property type="protein sequence ID" value="OGZ20062.1"/>
    <property type="molecule type" value="Genomic_DNA"/>
</dbReference>
<evidence type="ECO:0000259" key="2">
    <source>
        <dbReference type="Pfam" id="PF21068"/>
    </source>
</evidence>
<accession>A0A1G2E2Y6</accession>
<evidence type="ECO:0000313" key="4">
    <source>
        <dbReference type="Proteomes" id="UP000178106"/>
    </source>
</evidence>
<protein>
    <submittedName>
        <fullName evidence="3">Uncharacterized protein</fullName>
    </submittedName>
</protein>
<proteinExistence type="predicted"/>
<name>A0A1G2E2Y6_9BACT</name>
<dbReference type="Proteomes" id="UP000178106">
    <property type="component" value="Unassembled WGS sequence"/>
</dbReference>
<dbReference type="SUPFAM" id="SSF56059">
    <property type="entry name" value="Glutathione synthetase ATP-binding domain-like"/>
    <property type="match status" value="1"/>
</dbReference>